<accession>A0ABU6ZIU9</accession>
<keyword evidence="4" id="KW-1185">Reference proteome</keyword>
<keyword evidence="2" id="KW-1133">Transmembrane helix</keyword>
<feature type="compositionally biased region" description="Polar residues" evidence="1">
    <location>
        <begin position="52"/>
        <end position="65"/>
    </location>
</feature>
<evidence type="ECO:0000313" key="4">
    <source>
        <dbReference type="Proteomes" id="UP001341840"/>
    </source>
</evidence>
<dbReference type="Proteomes" id="UP001341840">
    <property type="component" value="Unassembled WGS sequence"/>
</dbReference>
<comment type="caution">
    <text evidence="3">The sequence shown here is derived from an EMBL/GenBank/DDBJ whole genome shotgun (WGS) entry which is preliminary data.</text>
</comment>
<feature type="transmembrane region" description="Helical" evidence="2">
    <location>
        <begin position="89"/>
        <end position="109"/>
    </location>
</feature>
<sequence>MAIPKRKTYVVFRGRVPGIYTNGLFAMNRFMDSATMSTNHMRMLMKQKRRGQCSSPQTMRLSPSTIDFHAPKPNEDNPRTEAESITHGWLSRTAFLLVALFVLLLYPALWS</sequence>
<reference evidence="3 4" key="1">
    <citation type="journal article" date="2023" name="Plants (Basel)">
        <title>Bridging the Gap: Combining Genomics and Transcriptomics Approaches to Understand Stylosanthes scabra, an Orphan Legume from the Brazilian Caatinga.</title>
        <authorList>
            <person name="Ferreira-Neto J.R.C."/>
            <person name="da Silva M.D."/>
            <person name="Binneck E."/>
            <person name="de Melo N.F."/>
            <person name="da Silva R.H."/>
            <person name="de Melo A.L.T.M."/>
            <person name="Pandolfi V."/>
            <person name="Bustamante F.O."/>
            <person name="Brasileiro-Vidal A.C."/>
            <person name="Benko-Iseppon A.M."/>
        </authorList>
    </citation>
    <scope>NUCLEOTIDE SEQUENCE [LARGE SCALE GENOMIC DNA]</scope>
    <source>
        <tissue evidence="3">Leaves</tissue>
    </source>
</reference>
<evidence type="ECO:0000256" key="1">
    <source>
        <dbReference type="SAM" id="MobiDB-lite"/>
    </source>
</evidence>
<keyword evidence="2" id="KW-0472">Membrane</keyword>
<evidence type="ECO:0000256" key="2">
    <source>
        <dbReference type="SAM" id="Phobius"/>
    </source>
</evidence>
<feature type="compositionally biased region" description="Basic and acidic residues" evidence="1">
    <location>
        <begin position="69"/>
        <end position="81"/>
    </location>
</feature>
<name>A0ABU6ZIU9_9FABA</name>
<evidence type="ECO:0000313" key="3">
    <source>
        <dbReference type="EMBL" id="MED6221870.1"/>
    </source>
</evidence>
<keyword evidence="2" id="KW-0812">Transmembrane</keyword>
<feature type="region of interest" description="Disordered" evidence="1">
    <location>
        <begin position="48"/>
        <end position="81"/>
    </location>
</feature>
<proteinExistence type="predicted"/>
<gene>
    <name evidence="3" type="ORF">PIB30_058896</name>
</gene>
<dbReference type="EMBL" id="JASCZI010272361">
    <property type="protein sequence ID" value="MED6221870.1"/>
    <property type="molecule type" value="Genomic_DNA"/>
</dbReference>
<organism evidence="3 4">
    <name type="scientific">Stylosanthes scabra</name>
    <dbReference type="NCBI Taxonomy" id="79078"/>
    <lineage>
        <taxon>Eukaryota</taxon>
        <taxon>Viridiplantae</taxon>
        <taxon>Streptophyta</taxon>
        <taxon>Embryophyta</taxon>
        <taxon>Tracheophyta</taxon>
        <taxon>Spermatophyta</taxon>
        <taxon>Magnoliopsida</taxon>
        <taxon>eudicotyledons</taxon>
        <taxon>Gunneridae</taxon>
        <taxon>Pentapetalae</taxon>
        <taxon>rosids</taxon>
        <taxon>fabids</taxon>
        <taxon>Fabales</taxon>
        <taxon>Fabaceae</taxon>
        <taxon>Papilionoideae</taxon>
        <taxon>50 kb inversion clade</taxon>
        <taxon>dalbergioids sensu lato</taxon>
        <taxon>Dalbergieae</taxon>
        <taxon>Pterocarpus clade</taxon>
        <taxon>Stylosanthes</taxon>
    </lineage>
</organism>
<protein>
    <submittedName>
        <fullName evidence="3">Uncharacterized protein</fullName>
    </submittedName>
</protein>